<gene>
    <name evidence="1" type="ORF">V5E97_36620</name>
</gene>
<protein>
    <submittedName>
        <fullName evidence="1">Alkaline phosphatase family protein</fullName>
    </submittedName>
</protein>
<dbReference type="InterPro" id="IPR017850">
    <property type="entry name" value="Alkaline_phosphatase_core_sf"/>
</dbReference>
<dbReference type="RefSeq" id="WP_406696525.1">
    <property type="nucleotide sequence ID" value="NZ_CP155447.1"/>
</dbReference>
<dbReference type="Pfam" id="PF01663">
    <property type="entry name" value="Phosphodiest"/>
    <property type="match status" value="2"/>
</dbReference>
<dbReference type="GO" id="GO:0016787">
    <property type="term" value="F:hydrolase activity"/>
    <property type="evidence" value="ECO:0007669"/>
    <property type="project" value="UniProtKB-ARBA"/>
</dbReference>
<organism evidence="1">
    <name type="scientific">Singulisphaera sp. Ch08</name>
    <dbReference type="NCBI Taxonomy" id="3120278"/>
    <lineage>
        <taxon>Bacteria</taxon>
        <taxon>Pseudomonadati</taxon>
        <taxon>Planctomycetota</taxon>
        <taxon>Planctomycetia</taxon>
        <taxon>Isosphaerales</taxon>
        <taxon>Isosphaeraceae</taxon>
        <taxon>Singulisphaera</taxon>
    </lineage>
</organism>
<proteinExistence type="predicted"/>
<accession>A0AAU7CE37</accession>
<sequence length="618" mass="68040">MKKTIVIGLDGLEPRIVEAMLEAGQLPNLAELKKRGGYSRVATTSPAQTPVAWSTFATGVNPGGHGIFDFIRRDPRTYLPDFALNRYEARGAFLPPKAVNLRRGKPVWDLLTEAGLGSTIVRCPCTYPPEPLRGRMLSGMGVPDLRGGLGTATYYTSNNEVKPGESENIVRLPPGIDRPIETYLIGPRNPKGGGDLRFDVTLYPDLDGRRVLLRSAGTPKELEIREGQWSDWVRVKFKLGMLQSVRGLVRFHLVQLEPSLALYASPINFDVESPLFPISHPADYAASLAEDIGGLYHTTGMVEDHAGLNNERFGEDAFLDQCDTAWREREAMLLRELDRFDEGLLYCLFDTTDRVQHLFWRYLEPDHPANHGQAPSTAYAGVIEDQYRRGDEIVGKALQYADDDTFVIVLSDHGFGSFRRGVNLNTLLHDHGLLTLRDGLKPGEEAGDFLKSVDWSKTKAYALGLSGIYLNIEGRESQGIVKLEDVASLKTSIAEGLSGLVDSATSEVAIRNVRPRESVYSGPFVEEAPDLLVNFSRGYRISWGSSLGGVGEGHFEDNRKKWSGDHIVDPSLVPGVLFMNKPFKEQNAALLDLAPTILDAMGVPKGSAMEGDSLLSQS</sequence>
<reference evidence="1" key="1">
    <citation type="submission" date="2024-05" db="EMBL/GenBank/DDBJ databases">
        <title>Planctomycetes of the genus Singulisphaera possess chitinolytic capabilities.</title>
        <authorList>
            <person name="Ivanova A."/>
        </authorList>
    </citation>
    <scope>NUCLEOTIDE SEQUENCE</scope>
    <source>
        <strain evidence="1">Ch08T</strain>
    </source>
</reference>
<dbReference type="AlphaFoldDB" id="A0AAU7CE37"/>
<name>A0AAU7CE37_9BACT</name>
<dbReference type="PANTHER" id="PTHR10151">
    <property type="entry name" value="ECTONUCLEOTIDE PYROPHOSPHATASE/PHOSPHODIESTERASE"/>
    <property type="match status" value="1"/>
</dbReference>
<dbReference type="Gene3D" id="3.40.720.10">
    <property type="entry name" value="Alkaline Phosphatase, subunit A"/>
    <property type="match status" value="3"/>
</dbReference>
<dbReference type="PANTHER" id="PTHR10151:SF120">
    <property type="entry name" value="BIS(5'-ADENOSYL)-TRIPHOSPHATASE"/>
    <property type="match status" value="1"/>
</dbReference>
<evidence type="ECO:0000313" key="1">
    <source>
        <dbReference type="EMBL" id="XBH03787.1"/>
    </source>
</evidence>
<dbReference type="SUPFAM" id="SSF53649">
    <property type="entry name" value="Alkaline phosphatase-like"/>
    <property type="match status" value="1"/>
</dbReference>
<dbReference type="EMBL" id="CP155447">
    <property type="protein sequence ID" value="XBH03787.1"/>
    <property type="molecule type" value="Genomic_DNA"/>
</dbReference>
<dbReference type="InterPro" id="IPR002591">
    <property type="entry name" value="Phosphodiest/P_Trfase"/>
</dbReference>